<keyword evidence="2" id="KW-1185">Reference proteome</keyword>
<gene>
    <name evidence="1" type="ORF">NLG97_g1629</name>
</gene>
<sequence>MDTFNINAYTPMETTEICSRVGTKKANMRVDKIFISSVMAGCYLAFSSSVCLVINTSPWYQENAPGLIRMIAAMVFPLSLVMIVLTGTDLCTGSFMVGALQFTANNALNPCVVFLRPPSAGVLMGVLNAWISVWKMLMHWALTFFGNLAGSLFIVGIIIGYGGVLDDKLYREEAIKFADKKAYTPMWHQIFLRAIGANWLVCVACWLAFQARDVASKIAGIWWPVFAFVALGLDHVVANMYFIPMAIFLGSPTITVGYYIWKSMIPALLGNILGGGLFVAVVHWYLDLSGVVEPIRIDGQLFKNDEKSHHSESSSVGV</sequence>
<evidence type="ECO:0000313" key="2">
    <source>
        <dbReference type="Proteomes" id="UP001148737"/>
    </source>
</evidence>
<dbReference type="EMBL" id="JANAKD010000089">
    <property type="protein sequence ID" value="KAJ3497803.1"/>
    <property type="molecule type" value="Genomic_DNA"/>
</dbReference>
<accession>A0ACC1R6I1</accession>
<dbReference type="Proteomes" id="UP001148737">
    <property type="component" value="Unassembled WGS sequence"/>
</dbReference>
<comment type="caution">
    <text evidence="1">The sequence shown here is derived from an EMBL/GenBank/DDBJ whole genome shotgun (WGS) entry which is preliminary data.</text>
</comment>
<name>A0ACC1R6I1_9HYPO</name>
<proteinExistence type="predicted"/>
<reference evidence="1" key="1">
    <citation type="submission" date="2022-07" db="EMBL/GenBank/DDBJ databases">
        <title>Genome Sequence of Lecanicillium saksenae.</title>
        <authorList>
            <person name="Buettner E."/>
        </authorList>
    </citation>
    <scope>NUCLEOTIDE SEQUENCE</scope>
    <source>
        <strain evidence="1">VT-O1</strain>
    </source>
</reference>
<evidence type="ECO:0000313" key="1">
    <source>
        <dbReference type="EMBL" id="KAJ3497803.1"/>
    </source>
</evidence>
<protein>
    <submittedName>
        <fullName evidence="1">Uncharacterized protein</fullName>
    </submittedName>
</protein>
<organism evidence="1 2">
    <name type="scientific">Lecanicillium saksenae</name>
    <dbReference type="NCBI Taxonomy" id="468837"/>
    <lineage>
        <taxon>Eukaryota</taxon>
        <taxon>Fungi</taxon>
        <taxon>Dikarya</taxon>
        <taxon>Ascomycota</taxon>
        <taxon>Pezizomycotina</taxon>
        <taxon>Sordariomycetes</taxon>
        <taxon>Hypocreomycetidae</taxon>
        <taxon>Hypocreales</taxon>
        <taxon>Cordycipitaceae</taxon>
        <taxon>Lecanicillium</taxon>
    </lineage>
</organism>